<name>A0A963YW12_9PROT</name>
<proteinExistence type="predicted"/>
<dbReference type="AlphaFoldDB" id="A0A963YW12"/>
<feature type="region of interest" description="Disordered" evidence="1">
    <location>
        <begin position="404"/>
        <end position="424"/>
    </location>
</feature>
<accession>A0A963YW12</accession>
<keyword evidence="4" id="KW-1185">Reference proteome</keyword>
<evidence type="ECO:0000259" key="2">
    <source>
        <dbReference type="Pfam" id="PF13439"/>
    </source>
</evidence>
<dbReference type="PANTHER" id="PTHR12526:SF622">
    <property type="entry name" value="GLYCOSYLTRANSFERASE (GROUP I)"/>
    <property type="match status" value="1"/>
</dbReference>
<dbReference type="RefSeq" id="WP_227323810.1">
    <property type="nucleotide sequence ID" value="NZ_JAESVB010000025.1"/>
</dbReference>
<dbReference type="SUPFAM" id="SSF53756">
    <property type="entry name" value="UDP-Glycosyltransferase/glycogen phosphorylase"/>
    <property type="match status" value="1"/>
</dbReference>
<dbReference type="Proteomes" id="UP000708298">
    <property type="component" value="Unassembled WGS sequence"/>
</dbReference>
<feature type="domain" description="Glycosyltransferase subfamily 4-like N-terminal" evidence="2">
    <location>
        <begin position="16"/>
        <end position="177"/>
    </location>
</feature>
<protein>
    <submittedName>
        <fullName evidence="3">Glycosyltransferase family 4 protein</fullName>
    </submittedName>
</protein>
<organism evidence="3 4">
    <name type="scientific">Acidisoma silvae</name>
    <dbReference type="NCBI Taxonomy" id="2802396"/>
    <lineage>
        <taxon>Bacteria</taxon>
        <taxon>Pseudomonadati</taxon>
        <taxon>Pseudomonadota</taxon>
        <taxon>Alphaproteobacteria</taxon>
        <taxon>Acetobacterales</taxon>
        <taxon>Acidocellaceae</taxon>
        <taxon>Acidisoma</taxon>
    </lineage>
</organism>
<gene>
    <name evidence="3" type="ORF">ASILVAE211_23475</name>
</gene>
<evidence type="ECO:0000313" key="4">
    <source>
        <dbReference type="Proteomes" id="UP000708298"/>
    </source>
</evidence>
<dbReference type="GO" id="GO:0016757">
    <property type="term" value="F:glycosyltransferase activity"/>
    <property type="evidence" value="ECO:0007669"/>
    <property type="project" value="UniProtKB-ARBA"/>
</dbReference>
<dbReference type="InterPro" id="IPR028098">
    <property type="entry name" value="Glyco_trans_4-like_N"/>
</dbReference>
<dbReference type="Pfam" id="PF13439">
    <property type="entry name" value="Glyco_transf_4"/>
    <property type="match status" value="1"/>
</dbReference>
<reference evidence="3" key="2">
    <citation type="submission" date="2021-01" db="EMBL/GenBank/DDBJ databases">
        <authorList>
            <person name="Mieszkin S."/>
            <person name="Pouder E."/>
            <person name="Alain K."/>
        </authorList>
    </citation>
    <scope>NUCLEOTIDE SEQUENCE</scope>
    <source>
        <strain evidence="3">HW T2.11</strain>
    </source>
</reference>
<reference evidence="3" key="1">
    <citation type="journal article" date="2021" name="Microorganisms">
        <title>Acidisoma silvae sp. nov. and Acidisomacellulosilytica sp. nov., Two Acidophilic Bacteria Isolated from Decaying Wood, Hydrolyzing Cellulose and Producing Poly-3-hydroxybutyrate.</title>
        <authorList>
            <person name="Mieszkin S."/>
            <person name="Pouder E."/>
            <person name="Uroz S."/>
            <person name="Simon-Colin C."/>
            <person name="Alain K."/>
        </authorList>
    </citation>
    <scope>NUCLEOTIDE SEQUENCE</scope>
    <source>
        <strain evidence="3">HW T2.11</strain>
    </source>
</reference>
<dbReference type="Gene3D" id="3.40.50.2000">
    <property type="entry name" value="Glycogen Phosphorylase B"/>
    <property type="match status" value="2"/>
</dbReference>
<dbReference type="EMBL" id="JAESVB010000025">
    <property type="protein sequence ID" value="MCB8878164.1"/>
    <property type="molecule type" value="Genomic_DNA"/>
</dbReference>
<evidence type="ECO:0000313" key="3">
    <source>
        <dbReference type="EMBL" id="MCB8878164.1"/>
    </source>
</evidence>
<dbReference type="PANTHER" id="PTHR12526">
    <property type="entry name" value="GLYCOSYLTRANSFERASE"/>
    <property type="match status" value="1"/>
</dbReference>
<evidence type="ECO:0000256" key="1">
    <source>
        <dbReference type="SAM" id="MobiDB-lite"/>
    </source>
</evidence>
<comment type="caution">
    <text evidence="3">The sequence shown here is derived from an EMBL/GenBank/DDBJ whole genome shotgun (WGS) entry which is preliminary data.</text>
</comment>
<dbReference type="CDD" id="cd03794">
    <property type="entry name" value="GT4_WbuB-like"/>
    <property type="match status" value="1"/>
</dbReference>
<sequence>MRVAIHDYAGHPFQFDLSRALARLGHEVRHFYFGDDPGPKGDRNLRFDDPSGFSIEAIHIPLGYTKDRMLRRFAADQIYAVHAARRIAKFAPDIVVSGNSPLDVQRALRAATHRHGGTFVFWVQDFYGLAMQKLLARRWMGAGDMISKWYRKVEIDTLKKSDAIILISPAFALHLPSGLAARDAVHIMRNWGSVDLIRPGDRDNAWRRKIGLGEKFVFMYTGTLALKHDPALLLALSDAFADDPDVEIVVVAAGVNAQRLAKEQESAPRANLRLLPLQPAVELADTLATADVLVALLEEDAGEFAVPSKLLNYLCAGRPILLSAPSSNLSVSILAESEGGISVPPLDRLGFVTQARRLYEDSSFSQRLGRSGRDYAERHFVISEIAARFEAIFNQVRPAACLPSAPDKRRKISRPTRNDYPRTG</sequence>